<dbReference type="InterPro" id="IPR011682">
    <property type="entry name" value="Glyco_hydro_38_C"/>
</dbReference>
<sequence>MHDRITSGEERTAAFLAERLRPALYPQRLPMDVGAWHIAGEPVPAEVALRADYAPFTVGEPWGRPWATSWFDVRATVPERWAGRRVEALIDLGSAEGDGAPGGRAEGLVHDEHGIPLQGLHPHLGAVLLHRSAAGGESVRLMVEAAANPRIEGGTGAGTRYGDPATAGDAPLYRLRRADLAVRDDTVWELIHDFETLAGLMRALPADTPRRHEMRVALERAVAAVDPRAVARTADRARTVLAPLLARRAHDSAHRVDAVGHAHIDSAWLWPVRETVRKCARTFSTMAALADEYPELIVAASAAQHYAWMKDHQPHVFERIRKAVAHGNWAPVGGMWVEADAEMPGGEALVRQFVYGRRFFRDELGVEGDGVWLPDASGASAAFPQLAALSGARWFLSRRPDPGTGPAHHTFRWEGIDGTRLFTHLAPGGPEGSTLTGADLTGAVAGFAELGAATRSLLPFGRGDGGPDRDMLERARRLADLEGAPRVELRSPAHFFRDAEAEYAAAPVWRGEIDLTPHGGSYTSQARTKRGNRRSEALLHEAELWSATAAVRHGIPYPYEELERLWKKVLLQQCHDILPGTSIAWVHGEAELTHRDVQRRLDRLIRRAAGDPEGGSVLNSGPHDRREVVVLAPPEAGAGSPPANGQQLPDGRVAVLAQAPALGGGPAGLPLDGTAPVTVTPAQDGGHLLDNGLLRVRVDPHGLVRSAVDLATGRDALAPGEAGNLLQLHRDEPAEWSALHLDPGYRSTRRDLDTADRVEVTAAGPLLAAVRVTRGTGRSTVVQDLTLSAGSRALTVDTEVDWREQDTVLKAAWPLDVHAENSSAEVQFGHVTRPTHENTAADAARQEAVAHRWIHVAEHGFGVALACDATYGYDVTRHTRADGGTTTVVRSTLLRAPHSPDPHADRGIQRFRHTLRPGADAGDAIAEGYALNLPLRPGPGTPDPLPLAAVDHPGVLVETVKLADDRSGDVVVRLYESRGGRARATLSAGFPLTGVHETDLLETPLTTHPHDAGRVTLTLRPFQILTLRLTPAAAPAGGVSRG</sequence>
<dbReference type="AlphaFoldDB" id="A0A1M7PRS0"/>
<gene>
    <name evidence="6" type="ORF">SAMN05216499_12543</name>
</gene>
<dbReference type="SUPFAM" id="SSF74650">
    <property type="entry name" value="Galactose mutarotase-like"/>
    <property type="match status" value="1"/>
</dbReference>
<dbReference type="SMART" id="SM00872">
    <property type="entry name" value="Alpha-mann_mid"/>
    <property type="match status" value="1"/>
</dbReference>
<dbReference type="SUPFAM" id="SSF88688">
    <property type="entry name" value="Families 57/38 glycoside transferase middle domain"/>
    <property type="match status" value="1"/>
</dbReference>
<dbReference type="Gene3D" id="2.70.98.30">
    <property type="entry name" value="Golgi alpha-mannosidase II, domain 4"/>
    <property type="match status" value="1"/>
</dbReference>
<dbReference type="InterPro" id="IPR027291">
    <property type="entry name" value="Glyco_hydro_38_N_sf"/>
</dbReference>
<dbReference type="GO" id="GO:0030246">
    <property type="term" value="F:carbohydrate binding"/>
    <property type="evidence" value="ECO:0007669"/>
    <property type="project" value="InterPro"/>
</dbReference>
<dbReference type="PANTHER" id="PTHR46017:SF1">
    <property type="entry name" value="ALPHA-MANNOSIDASE 2C1"/>
    <property type="match status" value="1"/>
</dbReference>
<dbReference type="SUPFAM" id="SSF88713">
    <property type="entry name" value="Glycoside hydrolase/deacetylase"/>
    <property type="match status" value="1"/>
</dbReference>
<reference evidence="6 7" key="1">
    <citation type="submission" date="2016-11" db="EMBL/GenBank/DDBJ databases">
        <authorList>
            <person name="Jaros S."/>
            <person name="Januszkiewicz K."/>
            <person name="Wedrychowicz H."/>
        </authorList>
    </citation>
    <scope>NUCLEOTIDE SEQUENCE [LARGE SCALE GENOMIC DNA]</scope>
    <source>
        <strain evidence="6 7">CGMCC 4.2025</strain>
    </source>
</reference>
<proteinExistence type="inferred from homology"/>
<dbReference type="InterPro" id="IPR011330">
    <property type="entry name" value="Glyco_hydro/deAcase_b/a-brl"/>
</dbReference>
<evidence type="ECO:0000313" key="7">
    <source>
        <dbReference type="Proteomes" id="UP000184111"/>
    </source>
</evidence>
<organism evidence="6 7">
    <name type="scientific">Actinacidiphila paucisporea</name>
    <dbReference type="NCBI Taxonomy" id="310782"/>
    <lineage>
        <taxon>Bacteria</taxon>
        <taxon>Bacillati</taxon>
        <taxon>Actinomycetota</taxon>
        <taxon>Actinomycetes</taxon>
        <taxon>Kitasatosporales</taxon>
        <taxon>Streptomycetaceae</taxon>
        <taxon>Actinacidiphila</taxon>
    </lineage>
</organism>
<dbReference type="PANTHER" id="PTHR46017">
    <property type="entry name" value="ALPHA-MANNOSIDASE 2C1"/>
    <property type="match status" value="1"/>
</dbReference>
<dbReference type="InterPro" id="IPR028995">
    <property type="entry name" value="Glyco_hydro_57/38_cen_sf"/>
</dbReference>
<protein>
    <submittedName>
        <fullName evidence="6">Alpha-mannosidase</fullName>
    </submittedName>
</protein>
<dbReference type="Pfam" id="PF07748">
    <property type="entry name" value="Glyco_hydro_38C"/>
    <property type="match status" value="1"/>
</dbReference>
<dbReference type="Gene3D" id="1.20.1270.50">
    <property type="entry name" value="Glycoside hydrolase family 38, central domain"/>
    <property type="match status" value="1"/>
</dbReference>
<dbReference type="InterPro" id="IPR015341">
    <property type="entry name" value="Glyco_hydro_38_cen"/>
</dbReference>
<dbReference type="InterPro" id="IPR054723">
    <property type="entry name" value="Ams1-like_N"/>
</dbReference>
<evidence type="ECO:0000256" key="2">
    <source>
        <dbReference type="ARBA" id="ARBA00022723"/>
    </source>
</evidence>
<dbReference type="Pfam" id="PF09261">
    <property type="entry name" value="Alpha-mann_mid"/>
    <property type="match status" value="1"/>
</dbReference>
<dbReference type="CDD" id="cd10789">
    <property type="entry name" value="GH38N_AMII_ER_cytosolic"/>
    <property type="match status" value="1"/>
</dbReference>
<evidence type="ECO:0000259" key="5">
    <source>
        <dbReference type="SMART" id="SM00872"/>
    </source>
</evidence>
<dbReference type="OrthoDB" id="9772207at2"/>
<dbReference type="Pfam" id="PF22907">
    <property type="entry name" value="Ams1-like_1st"/>
    <property type="match status" value="1"/>
</dbReference>
<evidence type="ECO:0000256" key="4">
    <source>
        <dbReference type="ARBA" id="ARBA00023295"/>
    </source>
</evidence>
<dbReference type="FunFam" id="1.20.1270.50:FF:000004">
    <property type="entry name" value="alpha-mannosidase 2C1 isoform X1"/>
    <property type="match status" value="1"/>
</dbReference>
<keyword evidence="2" id="KW-0479">Metal-binding</keyword>
<keyword evidence="3" id="KW-0378">Hydrolase</keyword>
<comment type="similarity">
    <text evidence="1">Belongs to the glycosyl hydrolase 38 family.</text>
</comment>
<keyword evidence="4" id="KW-0326">Glycosidase</keyword>
<dbReference type="InterPro" id="IPR000602">
    <property type="entry name" value="Glyco_hydro_38_N"/>
</dbReference>
<dbReference type="STRING" id="310782.SAMN05216499_12543"/>
<dbReference type="InterPro" id="IPR011013">
    <property type="entry name" value="Gal_mutarotase_sf_dom"/>
</dbReference>
<accession>A0A1M7PRS0</accession>
<name>A0A1M7PRS0_9ACTN</name>
<keyword evidence="7" id="KW-1185">Reference proteome</keyword>
<evidence type="ECO:0000256" key="3">
    <source>
        <dbReference type="ARBA" id="ARBA00022801"/>
    </source>
</evidence>
<dbReference type="InterPro" id="IPR037094">
    <property type="entry name" value="Glyco_hydro_38_cen_sf"/>
</dbReference>
<evidence type="ECO:0000256" key="1">
    <source>
        <dbReference type="ARBA" id="ARBA00009792"/>
    </source>
</evidence>
<dbReference type="Pfam" id="PF01074">
    <property type="entry name" value="Glyco_hydro_38N"/>
    <property type="match status" value="1"/>
</dbReference>
<dbReference type="InterPro" id="IPR041147">
    <property type="entry name" value="GH38_C"/>
</dbReference>
<dbReference type="Gene3D" id="3.20.110.10">
    <property type="entry name" value="Glycoside hydrolase 38, N terminal domain"/>
    <property type="match status" value="1"/>
</dbReference>
<dbReference type="GO" id="GO:0046872">
    <property type="term" value="F:metal ion binding"/>
    <property type="evidence" value="ECO:0007669"/>
    <property type="project" value="UniProtKB-KW"/>
</dbReference>
<dbReference type="RefSeq" id="WP_073501866.1">
    <property type="nucleotide sequence ID" value="NZ_FRBI01000025.1"/>
</dbReference>
<dbReference type="GO" id="GO:0004559">
    <property type="term" value="F:alpha-mannosidase activity"/>
    <property type="evidence" value="ECO:0007669"/>
    <property type="project" value="InterPro"/>
</dbReference>
<dbReference type="Pfam" id="PF17677">
    <property type="entry name" value="Glyco_hydro38C2"/>
    <property type="match status" value="1"/>
</dbReference>
<dbReference type="GO" id="GO:0006013">
    <property type="term" value="P:mannose metabolic process"/>
    <property type="evidence" value="ECO:0007669"/>
    <property type="project" value="InterPro"/>
</dbReference>
<dbReference type="GO" id="GO:0009313">
    <property type="term" value="P:oligosaccharide catabolic process"/>
    <property type="evidence" value="ECO:0007669"/>
    <property type="project" value="TreeGrafter"/>
</dbReference>
<dbReference type="EMBL" id="FRBI01000025">
    <property type="protein sequence ID" value="SHN20087.1"/>
    <property type="molecule type" value="Genomic_DNA"/>
</dbReference>
<evidence type="ECO:0000313" key="6">
    <source>
        <dbReference type="EMBL" id="SHN20087.1"/>
    </source>
</evidence>
<feature type="domain" description="Glycoside hydrolase family 38 central" evidence="5">
    <location>
        <begin position="516"/>
        <end position="594"/>
    </location>
</feature>
<dbReference type="Proteomes" id="UP000184111">
    <property type="component" value="Unassembled WGS sequence"/>
</dbReference>